<dbReference type="RefSeq" id="WP_258410015.1">
    <property type="nucleotide sequence ID" value="NZ_LT907984.1"/>
</dbReference>
<evidence type="ECO:0000256" key="1">
    <source>
        <dbReference type="SAM" id="MobiDB-lite"/>
    </source>
</evidence>
<protein>
    <submittedName>
        <fullName evidence="2">Uncharacterized protein</fullName>
    </submittedName>
</protein>
<keyword evidence="2" id="KW-0614">Plasmid</keyword>
<evidence type="ECO:0000313" key="2">
    <source>
        <dbReference type="EMBL" id="SOE45192.1"/>
    </source>
</evidence>
<organism evidence="2">
    <name type="scientific">Latilactobacillus sakei subsp. sakei (strain 23K)</name>
    <name type="common">Lactobacillus sakei subsp. sakei</name>
    <dbReference type="NCBI Taxonomy" id="314315"/>
    <lineage>
        <taxon>Bacteria</taxon>
        <taxon>Bacillati</taxon>
        <taxon>Bacillota</taxon>
        <taxon>Bacilli</taxon>
        <taxon>Lactobacillales</taxon>
        <taxon>Lactobacillaceae</taxon>
        <taxon>Latilactobacillus</taxon>
    </lineage>
</organism>
<reference evidence="2" key="1">
    <citation type="submission" date="2017-09" db="EMBL/GenBank/DDBJ databases">
        <authorList>
            <person name="Ehlers B."/>
            <person name="Leendertz F.H."/>
        </authorList>
    </citation>
    <scope>NUCLEOTIDE SEQUENCE</scope>
    <source>
        <strain evidence="2">23K</strain>
    </source>
</reference>
<feature type="compositionally biased region" description="Low complexity" evidence="1">
    <location>
        <begin position="46"/>
        <end position="60"/>
    </location>
</feature>
<geneLocation type="plasmid" evidence="2">
    <name>pJ23A1</name>
</geneLocation>
<feature type="compositionally biased region" description="Basic and acidic residues" evidence="1">
    <location>
        <begin position="70"/>
        <end position="79"/>
    </location>
</feature>
<accession>A0A2H1MXN8</accession>
<dbReference type="EMBL" id="LT907984">
    <property type="protein sequence ID" value="SOE45192.1"/>
    <property type="molecule type" value="Genomic_DNA"/>
</dbReference>
<dbReference type="AlphaFoldDB" id="A0A2H1MXN8"/>
<name>A0A2H1MXN8_LATSS</name>
<feature type="region of interest" description="Disordered" evidence="1">
    <location>
        <begin position="1"/>
        <end position="79"/>
    </location>
</feature>
<sequence length="172" mass="19503">MVVRQFNTDNTEEKKFTRLLNKPQSKVQSVEIAGEYSFGTGTTMNSRKATSKTTTPSSPALEKGSKKQGRPVEIKDDRYQVTRPKKISPALESKLSLLQDYMTEFATTTKRISFDKLVNTLADSYIDTRLGMAKSEHLKSEIAAEFEKIKNKLYLYTSKKGISYTRSKAERV</sequence>
<gene>
    <name evidence="2" type="ORF">LSAJ23K_A100010</name>
</gene>
<proteinExistence type="predicted"/>